<keyword evidence="2" id="KW-0472">Membrane</keyword>
<feature type="coiled-coil region" evidence="1">
    <location>
        <begin position="42"/>
        <end position="69"/>
    </location>
</feature>
<dbReference type="EMBL" id="BEXT01000001">
    <property type="protein sequence ID" value="GBC62953.1"/>
    <property type="molecule type" value="Genomic_DNA"/>
</dbReference>
<evidence type="ECO:0000256" key="2">
    <source>
        <dbReference type="SAM" id="Phobius"/>
    </source>
</evidence>
<keyword evidence="2" id="KW-0812">Transmembrane</keyword>
<evidence type="ECO:0000313" key="3">
    <source>
        <dbReference type="EMBL" id="GBC62953.1"/>
    </source>
</evidence>
<name>A0A401G191_9BACT</name>
<gene>
    <name evidence="3" type="ORF">DENIS_3938</name>
</gene>
<dbReference type="AlphaFoldDB" id="A0A401G191"/>
<reference evidence="4" key="1">
    <citation type="submission" date="2017-11" db="EMBL/GenBank/DDBJ databases">
        <authorList>
            <person name="Watanabe M."/>
            <person name="Kojima H."/>
        </authorList>
    </citation>
    <scope>NUCLEOTIDE SEQUENCE [LARGE SCALE GENOMIC DNA]</scope>
    <source>
        <strain evidence="4">Tokyo 01</strain>
    </source>
</reference>
<organism evidence="3 4">
    <name type="scientific">Desulfonema ishimotonii</name>
    <dbReference type="NCBI Taxonomy" id="45657"/>
    <lineage>
        <taxon>Bacteria</taxon>
        <taxon>Pseudomonadati</taxon>
        <taxon>Thermodesulfobacteriota</taxon>
        <taxon>Desulfobacteria</taxon>
        <taxon>Desulfobacterales</taxon>
        <taxon>Desulfococcaceae</taxon>
        <taxon>Desulfonema</taxon>
    </lineage>
</organism>
<accession>A0A401G191</accession>
<comment type="caution">
    <text evidence="3">The sequence shown here is derived from an EMBL/GenBank/DDBJ whole genome shotgun (WGS) entry which is preliminary data.</text>
</comment>
<sequence length="71" mass="8285">MKFIRNNRGAGAIDFFIIALLGYMAVCLLFTHKKSPMYYKAIQTERRQAKDTEAKKAELRALLKAYEKQDR</sequence>
<evidence type="ECO:0000313" key="4">
    <source>
        <dbReference type="Proteomes" id="UP000288096"/>
    </source>
</evidence>
<proteinExistence type="predicted"/>
<dbReference type="Proteomes" id="UP000288096">
    <property type="component" value="Unassembled WGS sequence"/>
</dbReference>
<feature type="transmembrane region" description="Helical" evidence="2">
    <location>
        <begin position="12"/>
        <end position="31"/>
    </location>
</feature>
<keyword evidence="4" id="KW-1185">Reference proteome</keyword>
<protein>
    <submittedName>
        <fullName evidence="3">Uncharacterized protein</fullName>
    </submittedName>
</protein>
<reference evidence="4" key="2">
    <citation type="submission" date="2019-01" db="EMBL/GenBank/DDBJ databases">
        <title>Genome sequence of Desulfonema ishimotonii strain Tokyo 01.</title>
        <authorList>
            <person name="Fukui M."/>
        </authorList>
    </citation>
    <scope>NUCLEOTIDE SEQUENCE [LARGE SCALE GENOMIC DNA]</scope>
    <source>
        <strain evidence="4">Tokyo 01</strain>
    </source>
</reference>
<keyword evidence="2" id="KW-1133">Transmembrane helix</keyword>
<keyword evidence="1" id="KW-0175">Coiled coil</keyword>
<evidence type="ECO:0000256" key="1">
    <source>
        <dbReference type="SAM" id="Coils"/>
    </source>
</evidence>